<evidence type="ECO:0000256" key="8">
    <source>
        <dbReference type="PIRSR" id="PIRSR001357-50"/>
    </source>
</evidence>
<evidence type="ECO:0000256" key="3">
    <source>
        <dbReference type="ARBA" id="ARBA00022490"/>
    </source>
</evidence>
<keyword evidence="3" id="KW-0963">Cytoplasm</keyword>
<reference evidence="9 10" key="1">
    <citation type="submission" date="2015-07" db="EMBL/GenBank/DDBJ databases">
        <title>The genome of the fungus Escovopsis weberi, a specialized disease agent of ant agriculture.</title>
        <authorList>
            <person name="de Man T.J."/>
            <person name="Stajich J.E."/>
            <person name="Kubicek C.P."/>
            <person name="Chenthamara K."/>
            <person name="Atanasova L."/>
            <person name="Druzhinina I.S."/>
            <person name="Birnbaum S."/>
            <person name="Barribeau S.M."/>
            <person name="Teiling C."/>
            <person name="Suen G."/>
            <person name="Currie C."/>
            <person name="Gerardo N.M."/>
        </authorList>
    </citation>
    <scope>NUCLEOTIDE SEQUENCE [LARGE SCALE GENOMIC DNA]</scope>
</reference>
<feature type="active site" description="Schiff-base intermediate with acetaldehyde" evidence="8">
    <location>
        <position position="181"/>
    </location>
</feature>
<dbReference type="InterPro" id="IPR013785">
    <property type="entry name" value="Aldolase_TIM"/>
</dbReference>
<evidence type="ECO:0000256" key="5">
    <source>
        <dbReference type="ARBA" id="ARBA00023270"/>
    </source>
</evidence>
<dbReference type="GO" id="GO:0046386">
    <property type="term" value="P:deoxyribose phosphate catabolic process"/>
    <property type="evidence" value="ECO:0007669"/>
    <property type="project" value="UniProtKB-UniPathway"/>
</dbReference>
<dbReference type="HAMAP" id="MF_00114">
    <property type="entry name" value="DeoC_type1"/>
    <property type="match status" value="1"/>
</dbReference>
<dbReference type="PANTHER" id="PTHR10889">
    <property type="entry name" value="DEOXYRIBOSE-PHOSPHATE ALDOLASE"/>
    <property type="match status" value="1"/>
</dbReference>
<evidence type="ECO:0000313" key="10">
    <source>
        <dbReference type="Proteomes" id="UP000053831"/>
    </source>
</evidence>
<dbReference type="GO" id="GO:0004139">
    <property type="term" value="F:deoxyribose-phosphate aldolase activity"/>
    <property type="evidence" value="ECO:0007669"/>
    <property type="project" value="UniProtKB-EC"/>
</dbReference>
<dbReference type="EC" id="4.1.2.4" evidence="2"/>
<dbReference type="EMBL" id="LGSR01000022">
    <property type="protein sequence ID" value="KOS17447.1"/>
    <property type="molecule type" value="Genomic_DNA"/>
</dbReference>
<keyword evidence="10" id="KW-1185">Reference proteome</keyword>
<evidence type="ECO:0000256" key="7">
    <source>
        <dbReference type="ARBA" id="ARBA00048791"/>
    </source>
</evidence>
<dbReference type="SUPFAM" id="SSF51569">
    <property type="entry name" value="Aldolase"/>
    <property type="match status" value="1"/>
</dbReference>
<dbReference type="OrthoDB" id="70823at2759"/>
<dbReference type="GO" id="GO:0009264">
    <property type="term" value="P:deoxyribonucleotide catabolic process"/>
    <property type="evidence" value="ECO:0007669"/>
    <property type="project" value="InterPro"/>
</dbReference>
<organism evidence="9 10">
    <name type="scientific">Escovopsis weberi</name>
    <dbReference type="NCBI Taxonomy" id="150374"/>
    <lineage>
        <taxon>Eukaryota</taxon>
        <taxon>Fungi</taxon>
        <taxon>Dikarya</taxon>
        <taxon>Ascomycota</taxon>
        <taxon>Pezizomycotina</taxon>
        <taxon>Sordariomycetes</taxon>
        <taxon>Hypocreomycetidae</taxon>
        <taxon>Hypocreales</taxon>
        <taxon>Hypocreaceae</taxon>
        <taxon>Escovopsis</taxon>
    </lineage>
</organism>
<dbReference type="PIRSF" id="PIRSF001357">
    <property type="entry name" value="DeoC"/>
    <property type="match status" value="1"/>
</dbReference>
<sequence>MPTVKVSRSILAALFDHSLLHPTLTDDQITAGLHLVRQHSLFAACVTPSAVPLAVSILSGAGPSPSPDQGNGTPLVCSVVGFPHGSSTTATKLAEAEEALAAGAREIDLVPNIGKVLSGAYPAVEAEVAALNALATSRGAILKLIFENDYLAAAGPGPGPDNNHILALCDMCTRLGVAFAKTSTGYGFVKQPAQGGGSSSSSRSGNLYAYRGATMSHLRLMRQRCGPRVQIKAAGGVRSLDDVLRVMALGVTRIGTTATVAILEEAAARGIGEAEVEVEVPEIVFD</sequence>
<dbReference type="Gene3D" id="3.20.20.70">
    <property type="entry name" value="Aldolase class I"/>
    <property type="match status" value="1"/>
</dbReference>
<evidence type="ECO:0000256" key="1">
    <source>
        <dbReference type="ARBA" id="ARBA00010936"/>
    </source>
</evidence>
<name>A0A0M8MV60_ESCWE</name>
<dbReference type="GO" id="GO:0016052">
    <property type="term" value="P:carbohydrate catabolic process"/>
    <property type="evidence" value="ECO:0007669"/>
    <property type="project" value="TreeGrafter"/>
</dbReference>
<keyword evidence="4" id="KW-0456">Lyase</keyword>
<dbReference type="GO" id="GO:0005737">
    <property type="term" value="C:cytoplasm"/>
    <property type="evidence" value="ECO:0007669"/>
    <property type="project" value="InterPro"/>
</dbReference>
<dbReference type="InterPro" id="IPR011343">
    <property type="entry name" value="DeoC"/>
</dbReference>
<proteinExistence type="inferred from homology"/>
<evidence type="ECO:0000256" key="4">
    <source>
        <dbReference type="ARBA" id="ARBA00023239"/>
    </source>
</evidence>
<dbReference type="SMART" id="SM01133">
    <property type="entry name" value="DeoC"/>
    <property type="match status" value="1"/>
</dbReference>
<dbReference type="STRING" id="150374.A0A0M8MV60"/>
<comment type="caution">
    <text evidence="9">The sequence shown here is derived from an EMBL/GenBank/DDBJ whole genome shotgun (WGS) entry which is preliminary data.</text>
</comment>
<feature type="active site" description="Proton donor/acceptor" evidence="8">
    <location>
        <position position="232"/>
    </location>
</feature>
<dbReference type="AlphaFoldDB" id="A0A0M8MV60"/>
<dbReference type="InterPro" id="IPR028581">
    <property type="entry name" value="DeoC_typeI"/>
</dbReference>
<accession>A0A0M8MV60</accession>
<dbReference type="Proteomes" id="UP000053831">
    <property type="component" value="Unassembled WGS sequence"/>
</dbReference>
<comment type="similarity">
    <text evidence="1">Belongs to the DeoC/FbaB aldolase family. DeoC type 1 subfamily.</text>
</comment>
<comment type="catalytic activity">
    <reaction evidence="7">
        <text>2-deoxy-D-ribose 5-phosphate = D-glyceraldehyde 3-phosphate + acetaldehyde</text>
        <dbReference type="Rhea" id="RHEA:12821"/>
        <dbReference type="ChEBI" id="CHEBI:15343"/>
        <dbReference type="ChEBI" id="CHEBI:59776"/>
        <dbReference type="ChEBI" id="CHEBI:62877"/>
        <dbReference type="EC" id="4.1.2.4"/>
    </reaction>
</comment>
<gene>
    <name evidence="9" type="ORF">ESCO_002842</name>
</gene>
<dbReference type="PANTHER" id="PTHR10889:SF1">
    <property type="entry name" value="DEOXYRIBOSE-PHOSPHATE ALDOLASE"/>
    <property type="match status" value="1"/>
</dbReference>
<dbReference type="InterPro" id="IPR002915">
    <property type="entry name" value="DeoC/FbaB/LacD_aldolase"/>
</dbReference>
<dbReference type="UniPathway" id="UPA00002">
    <property type="reaction ID" value="UER00468"/>
</dbReference>
<evidence type="ECO:0000313" key="9">
    <source>
        <dbReference type="EMBL" id="KOS17447.1"/>
    </source>
</evidence>
<evidence type="ECO:0000256" key="2">
    <source>
        <dbReference type="ARBA" id="ARBA00012515"/>
    </source>
</evidence>
<keyword evidence="5 8" id="KW-0704">Schiff base</keyword>
<evidence type="ECO:0000256" key="6">
    <source>
        <dbReference type="ARBA" id="ARBA00032755"/>
    </source>
</evidence>
<protein>
    <recommendedName>
        <fullName evidence="2">deoxyribose-phosphate aldolase</fullName>
        <ecNumber evidence="2">4.1.2.4</ecNumber>
    </recommendedName>
    <alternativeName>
        <fullName evidence="6">2-deoxy-D-ribose 5-phosphate aldolase</fullName>
    </alternativeName>
</protein>